<dbReference type="FunFam" id="1.25.40.410:FF:000002">
    <property type="entry name" value="Dedicator of cytokinesis protein 7"/>
    <property type="match status" value="1"/>
</dbReference>
<dbReference type="Pfam" id="PF14429">
    <property type="entry name" value="DOCK-C2"/>
    <property type="match status" value="1"/>
</dbReference>
<dbReference type="InterPro" id="IPR027007">
    <property type="entry name" value="C2_DOCK-type_domain"/>
</dbReference>
<evidence type="ECO:0000256" key="1">
    <source>
        <dbReference type="ARBA" id="ARBA00022553"/>
    </source>
</evidence>
<evidence type="ECO:0000256" key="3">
    <source>
        <dbReference type="PROSITE-ProRule" id="PRU00983"/>
    </source>
</evidence>
<feature type="domain" description="DOCKER" evidence="6">
    <location>
        <begin position="1541"/>
        <end position="1972"/>
    </location>
</feature>
<organism evidence="7">
    <name type="scientific">Equus asinus asinus</name>
    <dbReference type="NCBI Taxonomy" id="83772"/>
    <lineage>
        <taxon>Eukaryota</taxon>
        <taxon>Metazoa</taxon>
        <taxon>Chordata</taxon>
        <taxon>Craniata</taxon>
        <taxon>Vertebrata</taxon>
        <taxon>Euteleostomi</taxon>
        <taxon>Mammalia</taxon>
        <taxon>Eutheria</taxon>
        <taxon>Laurasiatheria</taxon>
        <taxon>Perissodactyla</taxon>
        <taxon>Equidae</taxon>
        <taxon>Equus</taxon>
    </lineage>
</organism>
<dbReference type="InterPro" id="IPR027357">
    <property type="entry name" value="DOCKER_dom"/>
</dbReference>
<dbReference type="Pfam" id="PF06920">
    <property type="entry name" value="DHR-2_Lobe_A"/>
    <property type="match status" value="1"/>
</dbReference>
<evidence type="ECO:0000259" key="5">
    <source>
        <dbReference type="PROSITE" id="PS51650"/>
    </source>
</evidence>
<dbReference type="Gene3D" id="2.60.40.150">
    <property type="entry name" value="C2 domain"/>
    <property type="match status" value="1"/>
</dbReference>
<dbReference type="InterPro" id="IPR046773">
    <property type="entry name" value="DOCKER_Lobe_C"/>
</dbReference>
<dbReference type="InterPro" id="IPR046769">
    <property type="entry name" value="DOCKER_Lobe_A"/>
</dbReference>
<dbReference type="InterPro" id="IPR043161">
    <property type="entry name" value="DOCK_C_lobe_A"/>
</dbReference>
<proteinExistence type="inferred from homology"/>
<evidence type="ECO:0000256" key="4">
    <source>
        <dbReference type="SAM" id="MobiDB-lite"/>
    </source>
</evidence>
<gene>
    <name evidence="7" type="primary">DOCK6</name>
</gene>
<dbReference type="InterPro" id="IPR037808">
    <property type="entry name" value="C2_Dock-C"/>
</dbReference>
<accession>A0A8C4L793</accession>
<dbReference type="Ensembl" id="ENSEAST00005008610.1">
    <property type="protein sequence ID" value="ENSEASP00005007891.1"/>
    <property type="gene ID" value="ENSEASG00005004769.1"/>
</dbReference>
<feature type="region of interest" description="Disordered" evidence="4">
    <location>
        <begin position="382"/>
        <end position="427"/>
    </location>
</feature>
<dbReference type="GO" id="GO:0005829">
    <property type="term" value="C:cytosol"/>
    <property type="evidence" value="ECO:0007669"/>
    <property type="project" value="TreeGrafter"/>
</dbReference>
<dbReference type="Pfam" id="PF11878">
    <property type="entry name" value="DOCK_C-D_N"/>
    <property type="match status" value="1"/>
</dbReference>
<dbReference type="Gene3D" id="1.25.40.410">
    <property type="match status" value="1"/>
</dbReference>
<protein>
    <submittedName>
        <fullName evidence="7">Dedicator of cytokinesis 6</fullName>
    </submittedName>
</protein>
<feature type="region of interest" description="Disordered" evidence="4">
    <location>
        <begin position="131"/>
        <end position="158"/>
    </location>
</feature>
<keyword evidence="2" id="KW-0344">Guanine-nucleotide releasing factor</keyword>
<dbReference type="Gene3D" id="1.20.58.740">
    <property type="match status" value="1"/>
</dbReference>
<dbReference type="GO" id="GO:0007264">
    <property type="term" value="P:small GTPase-mediated signal transduction"/>
    <property type="evidence" value="ECO:0007669"/>
    <property type="project" value="InterPro"/>
</dbReference>
<dbReference type="CDD" id="cd08696">
    <property type="entry name" value="C2_Dock-C"/>
    <property type="match status" value="1"/>
</dbReference>
<dbReference type="PROSITE" id="PS51650">
    <property type="entry name" value="C2_DOCK"/>
    <property type="match status" value="1"/>
</dbReference>
<dbReference type="Pfam" id="PF20422">
    <property type="entry name" value="DHR-2_Lobe_B"/>
    <property type="match status" value="1"/>
</dbReference>
<reference evidence="7" key="1">
    <citation type="submission" date="2023-03" db="UniProtKB">
        <authorList>
            <consortium name="Ensembl"/>
        </authorList>
    </citation>
    <scope>IDENTIFICATION</scope>
</reference>
<evidence type="ECO:0000259" key="6">
    <source>
        <dbReference type="PROSITE" id="PS51651"/>
    </source>
</evidence>
<evidence type="ECO:0000313" key="7">
    <source>
        <dbReference type="Ensembl" id="ENSEASP00005007891.1"/>
    </source>
</evidence>
<dbReference type="GO" id="GO:0005085">
    <property type="term" value="F:guanyl-nucleotide exchange factor activity"/>
    <property type="evidence" value="ECO:0007669"/>
    <property type="project" value="UniProtKB-KW"/>
</dbReference>
<dbReference type="PROSITE" id="PS51651">
    <property type="entry name" value="DOCKER"/>
    <property type="match status" value="1"/>
</dbReference>
<dbReference type="InterPro" id="IPR021816">
    <property type="entry name" value="DOCK_C/D_N"/>
</dbReference>
<sequence length="1996" mass="222532">APTLPSCPRRTVAAEVRKQVSPAPGQGSQPLCPAQVPLTEVVEPLDFEDVLLSRPPDAEPGPLRELVEFPADDLELLLRPRECRTTEPGIPEEGKLDAQVRAAVEMYTEDWIIAHRRWVWLGTVWGTGDRTGDRRWPLNPGEPSGGGGSASGPSAYLPTGPARAGGVLSGASGIFDLRNLAADSLLPSLLERAAPEDVDRRNEALRRQNRPRALLALYPAPDEVGAPRAGWEHGLCQKAPFPYRFEIEIEPIFGILALYDVREKKKISENFYFDLNSDSMKGLLRAHGTHPAISTLARSAIFSVTYPSPDIFLVIKLEKVLQQGDISECCEPYMVMKEVDTAKNKEKLEKLRLAAEQFCTRLGRYRMPFAWTAVHLANIVSSAGPPDRDPDSDGGEGAGPPGERRSTWTDRRRRGPQDRTSSGDDACSFSGFRPATLTVTNFFKQEAERLSDEDLFKFLADMRRPSSLLRRLRPVTGLKIDISPAPENPHFCLSPELLHVKPYPDPRGRPTKEILEFPAHEVYAPHTSYRNLLFVYPHSLNFSSRQGSVRNLAVRVQYMAGEDPSQALPVIFGKSSCSEFTREAFTPVVYHNKSPEFYEEFKLRLPACVTDNHHLLFTFYHISCQPRPGTALETPVGFTWIPLLQHGRLRTGPFCLPVSVDQPPPSYSVALPGMRWVDGHKGVFSVELTAVSSVHPQDPHLDKFFTLVHVLEEGAFPFRLKDAVLSEGTVEQELRASLAALRLASPEPLVAFSHHVLDKLVRLVVRPPIIGGQIVNLGRGAFEAMAHVVSLVHRSLEAAQDARGHCPLLAAYVHYAFRLPGTEQGVGGTILAWPPAEGSRAPVPPEPSRVWRAGEKARRPFLPTLSSCMASHRSNPKPSGCILRCHGSRGGFGAGSSALCDPCPCPQLLHEELALQWVVSGSTVREAILQHAWFFFQLMVRRPPPCWEDAELAERLNASLAFFLSDLLSLTDRGFVFSLVRVATRLLSAPNPVALLTLRMDFTRILCSHEHYVTLNLPCCPLSPPASPSPSISSTTSQVGCQAPDPKVTSMFELSGPFRQQHFLAGLLLTELALALEPEAEGVSLLHKKAISAVHSLLCGHDADPRYTDATVKARVAELYLPLLSLARDTLPRLHDFAGQRSRLASMLDSDTEGEGDIGGTINPSVAMAIAGGPLKMKMSLLLLSSLPPLRPQASRSGCPLSAESSRTLLVCVLWVLKNAEPALLQRWAADLALPQLGRLLDLLYLCLAAFEYKGKKAFERINSLTFKKSLDMKARLEEAILGTIGARQEMVRRSRGERETPFGNQENVRWRKSITHWKQTSDRVDKTKDEIEHEALVDGNLATEASLVVLDTLEIIVQVGLDPSILGAVLKVVLYSLGSAQSALFLQHGLATQRALVSKFPELLFEEDTELCADLCLRLLRHCGSRVSAIRTHASASLYLLMRQNFEIGNNFARVKMQVTMSLSSLVGTTQNFSEEHLRRSLKTILTYAEEDVGLRDSTFAEQVQDLMFNLHMILTDTVKMKEHQEDPEMLIDLMYRIARGYQGSPDLRLTWLQNMAGKHAELGNHAEAAQCMVHAAALVAEYLALLEDSRHLPVGCVSFQNISSNVLEESAISDDILSPDEEGFCSGKHFTELGLVGLLEQAATYFTMGGLYEAVNEVYKTLIPILEAHRDYKKLAAVHGKLQEAFTKIMHQRVFGTYFRVGFYGSRFGDLDEQEFVYKEPSITKLAEISHRLEEFYTERFGEDVVEIVKDSNPVDKAKLDPQKAYIQITYVEPHFDTYELKDRVTYFDRNYGLRTFLFCTPFTPDGRAHGELPEQHKRKTLLSTDHAFPYIKTRIRVCHREETVLTPVEVAIEDMQKKTRELAFATEQDPPDAKMLQMVLQGSVGPTVNQGPLEVAQVFLTEIPEDPKLFRHHNKLRLCFKDFCKKCEDALRKNKALIGPDQKEYHRELERNYTRLREALQPLLTQRLPQLLAPTTASLRNSLHRASFRKADV</sequence>
<dbReference type="InterPro" id="IPR026791">
    <property type="entry name" value="DOCK"/>
</dbReference>
<keyword evidence="1" id="KW-0597">Phosphoprotein</keyword>
<name>A0A8C4L793_EQUAS</name>
<feature type="domain" description="C2 DOCK-type" evidence="5">
    <location>
        <begin position="530"/>
        <end position="691"/>
    </location>
</feature>
<dbReference type="InterPro" id="IPR043162">
    <property type="entry name" value="DOCK_C_lobe_C"/>
</dbReference>
<comment type="similarity">
    <text evidence="3">Belongs to the DOCK family.</text>
</comment>
<dbReference type="PANTHER" id="PTHR23317:SF65">
    <property type="entry name" value="DEDICATOR OF CYTOKINESIS PROTEIN 6"/>
    <property type="match status" value="1"/>
</dbReference>
<dbReference type="InterPro" id="IPR035892">
    <property type="entry name" value="C2_domain_sf"/>
</dbReference>
<dbReference type="FunFam" id="1.20.58.740:FF:000002">
    <property type="entry name" value="Dedicator of cytokinesis protein 7"/>
    <property type="match status" value="1"/>
</dbReference>
<evidence type="ECO:0000256" key="2">
    <source>
        <dbReference type="ARBA" id="ARBA00022658"/>
    </source>
</evidence>
<dbReference type="InterPro" id="IPR046770">
    <property type="entry name" value="DOCKER_Lobe_B"/>
</dbReference>
<dbReference type="Pfam" id="PF20421">
    <property type="entry name" value="DHR-2_Lobe_C"/>
    <property type="match status" value="1"/>
</dbReference>
<dbReference type="PANTHER" id="PTHR23317">
    <property type="entry name" value="DEDICATOR OF CYTOKINESIS DOCK"/>
    <property type="match status" value="1"/>
</dbReference>